<dbReference type="GeneID" id="54466769"/>
<dbReference type="InterPro" id="IPR001841">
    <property type="entry name" value="Znf_RING"/>
</dbReference>
<keyword evidence="3" id="KW-0862">Zinc</keyword>
<reference evidence="8" key="2">
    <citation type="submission" date="2020-04" db="EMBL/GenBank/DDBJ databases">
        <authorList>
            <consortium name="NCBI Genome Project"/>
        </authorList>
    </citation>
    <scope>NUCLEOTIDE SEQUENCE</scope>
    <source>
        <strain evidence="8">CBS 304.34</strain>
    </source>
</reference>
<sequence length="597" mass="69308">MSRPATLRERYTYGGLRQNDRHDILRGQRVLLLDPSRLSTQEAWQETVDELPVVTNIDDLPEEDRICMVCLEDLKNIDVEHEADAAIFAELPFADKTNAMGGYPLILPCRHMFHTCCIKAHFRSNESCPLCRKEFWKAAREGTTHARREAFERMNLRELRDLATVPAQAPMRCFIRLIMREICNMLHVFAEVHGRVDLFSLDDCSITDILEIINEHICDYRYSLSRPLDAVWRGLRADVQTFVSEVLGPQRHAKTTWAKDIRRLEQIVLQAVRLGLKIALLKQTFIPLVKIKDYEIQGGFKWPGHFDRGGPLGSETVLYDDEYFLEPEGDEDIPVIQEEVSEDDDQDFSGPRYTLMLQQYRGLVARQNANMEVTLSAYEQEVGERLFNELHRFLTELGLDYTREIDGEFPDIEGIDEEIAADEDMESEEDFDLPVIQDEVDEDEGQSLTGRQYTLLRQQHRRLLARRNANPETTSSQHEQEVGQRLFNKLHRFLTELELDYMYDVDGEFPDIEAVVEELAVLAEEIANEETEDRTALFTETSLQYRQLRRREAASPGSLSEDEKATVTRLADELRRLEGEMCMEIPWQELRQVPHHQ</sequence>
<keyword evidence="1" id="KW-0479">Metal-binding</keyword>
<keyword evidence="2 4" id="KW-0863">Zinc-finger</keyword>
<dbReference type="PROSITE" id="PS50089">
    <property type="entry name" value="ZF_RING_2"/>
    <property type="match status" value="1"/>
</dbReference>
<name>A0A6A6YAS1_9PEZI</name>
<dbReference type="GO" id="GO:0016567">
    <property type="term" value="P:protein ubiquitination"/>
    <property type="evidence" value="ECO:0007669"/>
    <property type="project" value="TreeGrafter"/>
</dbReference>
<dbReference type="Proteomes" id="UP000504636">
    <property type="component" value="Unplaced"/>
</dbReference>
<gene>
    <name evidence="6 8" type="ORF">BDZ99DRAFT_524167</name>
</gene>
<dbReference type="EMBL" id="MU003708">
    <property type="protein sequence ID" value="KAF2805921.1"/>
    <property type="molecule type" value="Genomic_DNA"/>
</dbReference>
<dbReference type="PANTHER" id="PTHR45969:SF69">
    <property type="entry name" value="FINGER DOMAIN PROTEIN, PUTATIVE (AFU_ORTHOLOGUE AFUA_3G12190)-RELATED"/>
    <property type="match status" value="1"/>
</dbReference>
<feature type="domain" description="RING-type" evidence="5">
    <location>
        <begin position="67"/>
        <end position="132"/>
    </location>
</feature>
<dbReference type="PANTHER" id="PTHR45969">
    <property type="entry name" value="RING ZINC FINGER PROTEIN-RELATED"/>
    <property type="match status" value="1"/>
</dbReference>
<keyword evidence="7" id="KW-1185">Reference proteome</keyword>
<evidence type="ECO:0000259" key="5">
    <source>
        <dbReference type="PROSITE" id="PS50089"/>
    </source>
</evidence>
<dbReference type="Pfam" id="PF13639">
    <property type="entry name" value="zf-RING_2"/>
    <property type="match status" value="1"/>
</dbReference>
<protein>
    <recommendedName>
        <fullName evidence="5">RING-type domain-containing protein</fullName>
    </recommendedName>
</protein>
<proteinExistence type="predicted"/>
<dbReference type="SUPFAM" id="SSF57850">
    <property type="entry name" value="RING/U-box"/>
    <property type="match status" value="1"/>
</dbReference>
<dbReference type="AlphaFoldDB" id="A0A6A6YAS1"/>
<dbReference type="GO" id="GO:0061630">
    <property type="term" value="F:ubiquitin protein ligase activity"/>
    <property type="evidence" value="ECO:0007669"/>
    <property type="project" value="TreeGrafter"/>
</dbReference>
<reference evidence="8" key="3">
    <citation type="submission" date="2025-04" db="UniProtKB">
        <authorList>
            <consortium name="RefSeq"/>
        </authorList>
    </citation>
    <scope>IDENTIFICATION</scope>
    <source>
        <strain evidence="8">CBS 304.34</strain>
    </source>
</reference>
<organism evidence="6">
    <name type="scientific">Mytilinidion resinicola</name>
    <dbReference type="NCBI Taxonomy" id="574789"/>
    <lineage>
        <taxon>Eukaryota</taxon>
        <taxon>Fungi</taxon>
        <taxon>Dikarya</taxon>
        <taxon>Ascomycota</taxon>
        <taxon>Pezizomycotina</taxon>
        <taxon>Dothideomycetes</taxon>
        <taxon>Pleosporomycetidae</taxon>
        <taxon>Mytilinidiales</taxon>
        <taxon>Mytilinidiaceae</taxon>
        <taxon>Mytilinidion</taxon>
    </lineage>
</organism>
<evidence type="ECO:0000256" key="1">
    <source>
        <dbReference type="ARBA" id="ARBA00022723"/>
    </source>
</evidence>
<evidence type="ECO:0000313" key="7">
    <source>
        <dbReference type="Proteomes" id="UP000504636"/>
    </source>
</evidence>
<evidence type="ECO:0000313" key="8">
    <source>
        <dbReference type="RefSeq" id="XP_033572885.1"/>
    </source>
</evidence>
<reference evidence="6 8" key="1">
    <citation type="journal article" date="2020" name="Stud. Mycol.">
        <title>101 Dothideomycetes genomes: a test case for predicting lifestyles and emergence of pathogens.</title>
        <authorList>
            <person name="Haridas S."/>
            <person name="Albert R."/>
            <person name="Binder M."/>
            <person name="Bloem J."/>
            <person name="Labutti K."/>
            <person name="Salamov A."/>
            <person name="Andreopoulos B."/>
            <person name="Baker S."/>
            <person name="Barry K."/>
            <person name="Bills G."/>
            <person name="Bluhm B."/>
            <person name="Cannon C."/>
            <person name="Castanera R."/>
            <person name="Culley D."/>
            <person name="Daum C."/>
            <person name="Ezra D."/>
            <person name="Gonzalez J."/>
            <person name="Henrissat B."/>
            <person name="Kuo A."/>
            <person name="Liang C."/>
            <person name="Lipzen A."/>
            <person name="Lutzoni F."/>
            <person name="Magnuson J."/>
            <person name="Mondo S."/>
            <person name="Nolan M."/>
            <person name="Ohm R."/>
            <person name="Pangilinan J."/>
            <person name="Park H.-J."/>
            <person name="Ramirez L."/>
            <person name="Alfaro M."/>
            <person name="Sun H."/>
            <person name="Tritt A."/>
            <person name="Yoshinaga Y."/>
            <person name="Zwiers L.-H."/>
            <person name="Turgeon B."/>
            <person name="Goodwin S."/>
            <person name="Spatafora J."/>
            <person name="Crous P."/>
            <person name="Grigoriev I."/>
        </authorList>
    </citation>
    <scope>NUCLEOTIDE SEQUENCE</scope>
    <source>
        <strain evidence="6 8">CBS 304.34</strain>
    </source>
</reference>
<dbReference type="RefSeq" id="XP_033572885.1">
    <property type="nucleotide sequence ID" value="XM_033725876.1"/>
</dbReference>
<evidence type="ECO:0000256" key="3">
    <source>
        <dbReference type="ARBA" id="ARBA00022833"/>
    </source>
</evidence>
<evidence type="ECO:0000256" key="4">
    <source>
        <dbReference type="PROSITE-ProRule" id="PRU00175"/>
    </source>
</evidence>
<dbReference type="InterPro" id="IPR013083">
    <property type="entry name" value="Znf_RING/FYVE/PHD"/>
</dbReference>
<evidence type="ECO:0000256" key="2">
    <source>
        <dbReference type="ARBA" id="ARBA00022771"/>
    </source>
</evidence>
<dbReference type="SMART" id="SM00184">
    <property type="entry name" value="RING"/>
    <property type="match status" value="1"/>
</dbReference>
<dbReference type="GO" id="GO:0008270">
    <property type="term" value="F:zinc ion binding"/>
    <property type="evidence" value="ECO:0007669"/>
    <property type="project" value="UniProtKB-KW"/>
</dbReference>
<evidence type="ECO:0000313" key="6">
    <source>
        <dbReference type="EMBL" id="KAF2805921.1"/>
    </source>
</evidence>
<accession>A0A6A6YAS1</accession>
<dbReference type="OrthoDB" id="8062037at2759"/>
<dbReference type="Gene3D" id="3.30.40.10">
    <property type="entry name" value="Zinc/RING finger domain, C3HC4 (zinc finger)"/>
    <property type="match status" value="1"/>
</dbReference>